<reference evidence="1 2" key="1">
    <citation type="submission" date="2024-09" db="EMBL/GenBank/DDBJ databases">
        <authorList>
            <person name="Sun Q."/>
            <person name="Mori K."/>
        </authorList>
    </citation>
    <scope>NUCLEOTIDE SEQUENCE [LARGE SCALE GENOMIC DNA]</scope>
    <source>
        <strain evidence="1 2">NCAIM B.02537</strain>
    </source>
</reference>
<evidence type="ECO:0000313" key="2">
    <source>
        <dbReference type="Proteomes" id="UP001589943"/>
    </source>
</evidence>
<proteinExistence type="predicted"/>
<organism evidence="1 2">
    <name type="scientific">Novosphingobium aquiterrae</name>
    <dbReference type="NCBI Taxonomy" id="624388"/>
    <lineage>
        <taxon>Bacteria</taxon>
        <taxon>Pseudomonadati</taxon>
        <taxon>Pseudomonadota</taxon>
        <taxon>Alphaproteobacteria</taxon>
        <taxon>Sphingomonadales</taxon>
        <taxon>Sphingomonadaceae</taxon>
        <taxon>Novosphingobium</taxon>
    </lineage>
</organism>
<protein>
    <submittedName>
        <fullName evidence="1">Uncharacterized protein</fullName>
    </submittedName>
</protein>
<dbReference type="EMBL" id="JBHLTL010000001">
    <property type="protein sequence ID" value="MFC0588269.1"/>
    <property type="molecule type" value="Genomic_DNA"/>
</dbReference>
<comment type="caution">
    <text evidence="1">The sequence shown here is derived from an EMBL/GenBank/DDBJ whole genome shotgun (WGS) entry which is preliminary data.</text>
</comment>
<evidence type="ECO:0000313" key="1">
    <source>
        <dbReference type="EMBL" id="MFC0588269.1"/>
    </source>
</evidence>
<keyword evidence="2" id="KW-1185">Reference proteome</keyword>
<dbReference type="Proteomes" id="UP001589943">
    <property type="component" value="Unassembled WGS sequence"/>
</dbReference>
<gene>
    <name evidence="1" type="ORF">ACFFF7_02470</name>
</gene>
<sequence length="55" mass="5938">MHGGYRAPAIMPPAHCFHAAMQLADVQRPGEKKGPVSTLVGADFNRLQISPLKEP</sequence>
<name>A0ABV6PEM8_9SPHN</name>
<dbReference type="RefSeq" id="WP_379479776.1">
    <property type="nucleotide sequence ID" value="NZ_JBHLTL010000001.1"/>
</dbReference>
<accession>A0ABV6PEM8</accession>